<keyword evidence="2" id="KW-1185">Reference proteome</keyword>
<evidence type="ECO:0000313" key="1">
    <source>
        <dbReference type="EMBL" id="KAG6528723.1"/>
    </source>
</evidence>
<name>A0A8J5LSD7_ZINOF</name>
<organism evidence="1 2">
    <name type="scientific">Zingiber officinale</name>
    <name type="common">Ginger</name>
    <name type="synonym">Amomum zingiber</name>
    <dbReference type="NCBI Taxonomy" id="94328"/>
    <lineage>
        <taxon>Eukaryota</taxon>
        <taxon>Viridiplantae</taxon>
        <taxon>Streptophyta</taxon>
        <taxon>Embryophyta</taxon>
        <taxon>Tracheophyta</taxon>
        <taxon>Spermatophyta</taxon>
        <taxon>Magnoliopsida</taxon>
        <taxon>Liliopsida</taxon>
        <taxon>Zingiberales</taxon>
        <taxon>Zingiberaceae</taxon>
        <taxon>Zingiber</taxon>
    </lineage>
</organism>
<dbReference type="AlphaFoldDB" id="A0A8J5LSD7"/>
<protein>
    <submittedName>
        <fullName evidence="1">Uncharacterized protein</fullName>
    </submittedName>
</protein>
<accession>A0A8J5LSD7</accession>
<proteinExistence type="predicted"/>
<evidence type="ECO:0000313" key="2">
    <source>
        <dbReference type="Proteomes" id="UP000734854"/>
    </source>
</evidence>
<dbReference type="Proteomes" id="UP000734854">
    <property type="component" value="Unassembled WGS sequence"/>
</dbReference>
<comment type="caution">
    <text evidence="1">The sequence shown here is derived from an EMBL/GenBank/DDBJ whole genome shotgun (WGS) entry which is preliminary data.</text>
</comment>
<sequence>MIRGAIKDYAYHCHMKRWIPTPKKTYEDHSEIVLRIQKMKLSTSDDEPSKDISLEKAEQIILKALPLLTEVASPLVKPGQWGKHATDKDPGDMAVEEEIFMASELTVNRGTPNGYLSFAVAISIEQFGRSVQDERFDEAEDAEDNQSACPHQPLGITVGAC</sequence>
<dbReference type="EMBL" id="JACMSC010000003">
    <property type="protein sequence ID" value="KAG6528723.1"/>
    <property type="molecule type" value="Genomic_DNA"/>
</dbReference>
<reference evidence="1 2" key="1">
    <citation type="submission" date="2020-08" db="EMBL/GenBank/DDBJ databases">
        <title>Plant Genome Project.</title>
        <authorList>
            <person name="Zhang R.-G."/>
        </authorList>
    </citation>
    <scope>NUCLEOTIDE SEQUENCE [LARGE SCALE GENOMIC DNA]</scope>
    <source>
        <tissue evidence="1">Rhizome</tissue>
    </source>
</reference>
<gene>
    <name evidence="1" type="ORF">ZIOFF_010907</name>
</gene>